<evidence type="ECO:0000256" key="1">
    <source>
        <dbReference type="SAM" id="MobiDB-lite"/>
    </source>
</evidence>
<accession>A0AAD3TQP6</accession>
<reference evidence="2" key="2">
    <citation type="submission" date="2023-06" db="EMBL/GenBank/DDBJ databases">
        <authorList>
            <person name="Kobayashi Y."/>
            <person name="Kayamori A."/>
            <person name="Aoki K."/>
            <person name="Shiwa Y."/>
            <person name="Fujita N."/>
            <person name="Sugita T."/>
            <person name="Iwasaki W."/>
            <person name="Tanaka N."/>
            <person name="Takashima M."/>
        </authorList>
    </citation>
    <scope>NUCLEOTIDE SEQUENCE</scope>
    <source>
        <strain evidence="2">HIS016</strain>
    </source>
</reference>
<dbReference type="PANTHER" id="PTHR47345">
    <property type="entry name" value="CUT9-INTERACTING PROTEIN SCN1"/>
    <property type="match status" value="1"/>
</dbReference>
<dbReference type="Gene3D" id="3.20.20.140">
    <property type="entry name" value="Metal-dependent hydrolases"/>
    <property type="match status" value="1"/>
</dbReference>
<reference evidence="2" key="1">
    <citation type="journal article" date="2023" name="BMC Genomics">
        <title>Chromosome-level genome assemblies of Cutaneotrichosporon spp. (Trichosporonales, Basidiomycota) reveal imbalanced evolution between nucleotide sequences and chromosome synteny.</title>
        <authorList>
            <person name="Kobayashi Y."/>
            <person name="Kayamori A."/>
            <person name="Aoki K."/>
            <person name="Shiwa Y."/>
            <person name="Matsutani M."/>
            <person name="Fujita N."/>
            <person name="Sugita T."/>
            <person name="Iwasaki W."/>
            <person name="Tanaka N."/>
            <person name="Takashima M."/>
        </authorList>
    </citation>
    <scope>NUCLEOTIDE SEQUENCE</scope>
    <source>
        <strain evidence="2">HIS016</strain>
    </source>
</reference>
<dbReference type="GO" id="GO:0016788">
    <property type="term" value="F:hydrolase activity, acting on ester bonds"/>
    <property type="evidence" value="ECO:0007669"/>
    <property type="project" value="InterPro"/>
</dbReference>
<evidence type="ECO:0000313" key="3">
    <source>
        <dbReference type="Proteomes" id="UP001222932"/>
    </source>
</evidence>
<dbReference type="AlphaFoldDB" id="A0AAD3TQP6"/>
<protein>
    <recommendedName>
        <fullName evidence="4">Metallo-dependent hydrolase</fullName>
    </recommendedName>
</protein>
<keyword evidence="3" id="KW-1185">Reference proteome</keyword>
<dbReference type="InterPro" id="IPR032466">
    <property type="entry name" value="Metal_Hydrolase"/>
</dbReference>
<evidence type="ECO:0000313" key="2">
    <source>
        <dbReference type="EMBL" id="GMK54904.1"/>
    </source>
</evidence>
<comment type="caution">
    <text evidence="2">The sequence shown here is derived from an EMBL/GenBank/DDBJ whole genome shotgun (WGS) entry which is preliminary data.</text>
</comment>
<evidence type="ECO:0008006" key="4">
    <source>
        <dbReference type="Google" id="ProtNLM"/>
    </source>
</evidence>
<feature type="compositionally biased region" description="Basic and acidic residues" evidence="1">
    <location>
        <begin position="1"/>
        <end position="10"/>
    </location>
</feature>
<dbReference type="Pfam" id="PF01026">
    <property type="entry name" value="TatD_DNase"/>
    <property type="match status" value="1"/>
</dbReference>
<sequence length="379" mass="41872">MCPRGTRDGDSNGTEAASVPPPDVDSLELPPAHILAHLTDAHCHPTDINYSDATYASVPLGGLAAMATNDDQDAVNALAEARGWPSSSATPWPIPGPKVVACFGYHPWFVHRFSLGPPSPKEEHYRAIFSPKPSQQDLFANVLLHLPEPEDFAPHLERMRTNLRAARDAGRLALVGEIGLDATCRVRINRGTEDAFLSPFKTAMAHQHEIARSQLTLAADLGLPVSWHCVAASGATLELFRHSFPRVRVDIHSLGGMAPEFLRTMAKCCPQAYFSPSLLITARGGVGAAAVRALPRDRVLVESDTHDLTRCASLVWGAVRWIAECRGWRLEEGGDDWEMEDEDELFDHRGRLREPRPEEVWAVRTIERNWARFMGVVDY</sequence>
<organism evidence="2 3">
    <name type="scientific">Cutaneotrichosporon spelunceum</name>
    <dbReference type="NCBI Taxonomy" id="1672016"/>
    <lineage>
        <taxon>Eukaryota</taxon>
        <taxon>Fungi</taxon>
        <taxon>Dikarya</taxon>
        <taxon>Basidiomycota</taxon>
        <taxon>Agaricomycotina</taxon>
        <taxon>Tremellomycetes</taxon>
        <taxon>Trichosporonales</taxon>
        <taxon>Trichosporonaceae</taxon>
        <taxon>Cutaneotrichosporon</taxon>
    </lineage>
</organism>
<dbReference type="Proteomes" id="UP001222932">
    <property type="component" value="Unassembled WGS sequence"/>
</dbReference>
<proteinExistence type="predicted"/>
<dbReference type="SUPFAM" id="SSF51556">
    <property type="entry name" value="Metallo-dependent hydrolases"/>
    <property type="match status" value="1"/>
</dbReference>
<feature type="region of interest" description="Disordered" evidence="1">
    <location>
        <begin position="1"/>
        <end position="28"/>
    </location>
</feature>
<dbReference type="InterPro" id="IPR001130">
    <property type="entry name" value="TatD-like"/>
</dbReference>
<gene>
    <name evidence="2" type="primary">scn1</name>
    <name evidence="2" type="ORF">CspeluHIS016_0114900</name>
</gene>
<dbReference type="PANTHER" id="PTHR47345:SF1">
    <property type="entry name" value="CUT9-INTERACTING PROTEIN SCN1"/>
    <property type="match status" value="1"/>
</dbReference>
<name>A0AAD3TQP6_9TREE</name>
<dbReference type="EMBL" id="BTCM01000001">
    <property type="protein sequence ID" value="GMK54904.1"/>
    <property type="molecule type" value="Genomic_DNA"/>
</dbReference>
<dbReference type="InterPro" id="IPR053044">
    <property type="entry name" value="Metallo-hydrolase/TatD-type"/>
</dbReference>